<evidence type="ECO:0000313" key="10">
    <source>
        <dbReference type="EMBL" id="SFB34872.1"/>
    </source>
</evidence>
<proteinExistence type="inferred from homology"/>
<name>A0A1I1ABI4_9CELL</name>
<evidence type="ECO:0000256" key="4">
    <source>
        <dbReference type="ARBA" id="ARBA00022692"/>
    </source>
</evidence>
<evidence type="ECO:0000256" key="2">
    <source>
        <dbReference type="ARBA" id="ARBA00008193"/>
    </source>
</evidence>
<dbReference type="PANTHER" id="PTHR30506:SF3">
    <property type="entry name" value="UPF0126 INNER MEMBRANE PROTEIN YADS-RELATED"/>
    <property type="match status" value="1"/>
</dbReference>
<keyword evidence="6 8" id="KW-0472">Membrane</keyword>
<feature type="transmembrane region" description="Helical" evidence="8">
    <location>
        <begin position="35"/>
        <end position="56"/>
    </location>
</feature>
<feature type="region of interest" description="Disordered" evidence="7">
    <location>
        <begin position="206"/>
        <end position="231"/>
    </location>
</feature>
<accession>A0A1I1ABI4</accession>
<evidence type="ECO:0000256" key="3">
    <source>
        <dbReference type="ARBA" id="ARBA00022475"/>
    </source>
</evidence>
<dbReference type="RefSeq" id="WP_203708974.1">
    <property type="nucleotide sequence ID" value="NZ_BONM01000032.1"/>
</dbReference>
<feature type="transmembrane region" description="Helical" evidence="8">
    <location>
        <begin position="154"/>
        <end position="174"/>
    </location>
</feature>
<evidence type="ECO:0000256" key="5">
    <source>
        <dbReference type="ARBA" id="ARBA00022989"/>
    </source>
</evidence>
<evidence type="ECO:0000256" key="8">
    <source>
        <dbReference type="SAM" id="Phobius"/>
    </source>
</evidence>
<evidence type="ECO:0000313" key="11">
    <source>
        <dbReference type="Proteomes" id="UP000199012"/>
    </source>
</evidence>
<reference evidence="10 11" key="1">
    <citation type="submission" date="2016-10" db="EMBL/GenBank/DDBJ databases">
        <authorList>
            <person name="de Groot N.N."/>
        </authorList>
    </citation>
    <scope>NUCLEOTIDE SEQUENCE [LARGE SCALE GENOMIC DNA]</scope>
    <source>
        <strain evidence="10 11">CGMCC 4.6945</strain>
    </source>
</reference>
<feature type="transmembrane region" description="Helical" evidence="8">
    <location>
        <begin position="124"/>
        <end position="142"/>
    </location>
</feature>
<comment type="subcellular location">
    <subcellularLocation>
        <location evidence="1">Cell membrane</location>
        <topology evidence="1">Multi-pass membrane protein</topology>
    </subcellularLocation>
</comment>
<keyword evidence="11" id="KW-1185">Reference proteome</keyword>
<feature type="domain" description="Glycine transporter" evidence="9">
    <location>
        <begin position="97"/>
        <end position="170"/>
    </location>
</feature>
<feature type="transmembrane region" description="Helical" evidence="8">
    <location>
        <begin position="6"/>
        <end position="28"/>
    </location>
</feature>
<keyword evidence="3" id="KW-1003">Cell membrane</keyword>
<feature type="transmembrane region" description="Helical" evidence="8">
    <location>
        <begin position="180"/>
        <end position="202"/>
    </location>
</feature>
<keyword evidence="5 8" id="KW-1133">Transmembrane helix</keyword>
<gene>
    <name evidence="10" type="ORF">SAMN05421867_11654</name>
</gene>
<dbReference type="GO" id="GO:0005886">
    <property type="term" value="C:plasma membrane"/>
    <property type="evidence" value="ECO:0007669"/>
    <property type="project" value="UniProtKB-SubCell"/>
</dbReference>
<organism evidence="10 11">
    <name type="scientific">Cellulomonas marina</name>
    <dbReference type="NCBI Taxonomy" id="988821"/>
    <lineage>
        <taxon>Bacteria</taxon>
        <taxon>Bacillati</taxon>
        <taxon>Actinomycetota</taxon>
        <taxon>Actinomycetes</taxon>
        <taxon>Micrococcales</taxon>
        <taxon>Cellulomonadaceae</taxon>
        <taxon>Cellulomonas</taxon>
    </lineage>
</organism>
<dbReference type="STRING" id="988821.SAMN05421867_11654"/>
<evidence type="ECO:0000259" key="9">
    <source>
        <dbReference type="Pfam" id="PF03458"/>
    </source>
</evidence>
<evidence type="ECO:0000256" key="7">
    <source>
        <dbReference type="SAM" id="MobiDB-lite"/>
    </source>
</evidence>
<dbReference type="PANTHER" id="PTHR30506">
    <property type="entry name" value="INNER MEMBRANE PROTEIN"/>
    <property type="match status" value="1"/>
</dbReference>
<feature type="transmembrane region" description="Helical" evidence="8">
    <location>
        <begin position="91"/>
        <end position="112"/>
    </location>
</feature>
<dbReference type="InterPro" id="IPR005115">
    <property type="entry name" value="Gly_transporter"/>
</dbReference>
<dbReference type="Proteomes" id="UP000199012">
    <property type="component" value="Unassembled WGS sequence"/>
</dbReference>
<comment type="similarity">
    <text evidence="2">Belongs to the UPF0126 family.</text>
</comment>
<evidence type="ECO:0000256" key="6">
    <source>
        <dbReference type="ARBA" id="ARBA00023136"/>
    </source>
</evidence>
<protein>
    <submittedName>
        <fullName evidence="10">Uncharacterized membrane protein YeiH</fullName>
    </submittedName>
</protein>
<dbReference type="AlphaFoldDB" id="A0A1I1ABI4"/>
<feature type="transmembrane region" description="Helical" evidence="8">
    <location>
        <begin position="68"/>
        <end position="84"/>
    </location>
</feature>
<dbReference type="EMBL" id="FOKA01000016">
    <property type="protein sequence ID" value="SFB34872.1"/>
    <property type="molecule type" value="Genomic_DNA"/>
</dbReference>
<sequence length="231" mass="22971">MDGDLTLLLVLDLVGTFAFALNGALTAVRVAHVDIVGVVTLGVITGLGGGIVRDILLGALPPATFGDWRYLAVAAAGGLLAFWFGHHLHRLAGTIAVLDAAGLSLFAVAGAARALELGAGPAQAVILGATTAVGGGTLRDVLLRRVPSVLTNELYAIPALVGATLAVLAARGGVEEVLGAPAAVGAAAACFVVRVVGMRLGLDAPRPRARPSWPDGAGGDPGDEGPRTSTG</sequence>
<keyword evidence="4 8" id="KW-0812">Transmembrane</keyword>
<evidence type="ECO:0000256" key="1">
    <source>
        <dbReference type="ARBA" id="ARBA00004651"/>
    </source>
</evidence>
<feature type="domain" description="Glycine transporter" evidence="9">
    <location>
        <begin position="10"/>
        <end position="84"/>
    </location>
</feature>
<dbReference type="Pfam" id="PF03458">
    <property type="entry name" value="Gly_transporter"/>
    <property type="match status" value="2"/>
</dbReference>